<comment type="caution">
    <text evidence="3">The sequence shown here is derived from an EMBL/GenBank/DDBJ whole genome shotgun (WGS) entry which is preliminary data.</text>
</comment>
<keyword evidence="4" id="KW-1185">Reference proteome</keyword>
<feature type="compositionally biased region" description="Polar residues" evidence="2">
    <location>
        <begin position="477"/>
        <end position="487"/>
    </location>
</feature>
<evidence type="ECO:0000313" key="4">
    <source>
        <dbReference type="Proteomes" id="UP000596902"/>
    </source>
</evidence>
<protein>
    <submittedName>
        <fullName evidence="3">Uncharacterized protein</fullName>
    </submittedName>
</protein>
<feature type="region of interest" description="Disordered" evidence="2">
    <location>
        <begin position="465"/>
        <end position="487"/>
    </location>
</feature>
<organism evidence="3 4">
    <name type="scientific">Alternaria burnsii</name>
    <dbReference type="NCBI Taxonomy" id="1187904"/>
    <lineage>
        <taxon>Eukaryota</taxon>
        <taxon>Fungi</taxon>
        <taxon>Dikarya</taxon>
        <taxon>Ascomycota</taxon>
        <taxon>Pezizomycotina</taxon>
        <taxon>Dothideomycetes</taxon>
        <taxon>Pleosporomycetidae</taxon>
        <taxon>Pleosporales</taxon>
        <taxon>Pleosporineae</taxon>
        <taxon>Pleosporaceae</taxon>
        <taxon>Alternaria</taxon>
        <taxon>Alternaria sect. Alternaria</taxon>
    </lineage>
</organism>
<gene>
    <name evidence="3" type="ORF">GT037_001055</name>
</gene>
<feature type="region of interest" description="Disordered" evidence="2">
    <location>
        <begin position="315"/>
        <end position="441"/>
    </location>
</feature>
<name>A0A8H7BEC5_9PLEO</name>
<dbReference type="GeneID" id="62199280"/>
<evidence type="ECO:0000313" key="3">
    <source>
        <dbReference type="EMBL" id="KAF7682079.1"/>
    </source>
</evidence>
<feature type="compositionally biased region" description="Low complexity" evidence="2">
    <location>
        <begin position="317"/>
        <end position="344"/>
    </location>
</feature>
<feature type="coiled-coil region" evidence="1">
    <location>
        <begin position="18"/>
        <end position="45"/>
    </location>
</feature>
<dbReference type="EMBL" id="JAAABM010000001">
    <property type="protein sequence ID" value="KAF7682079.1"/>
    <property type="molecule type" value="Genomic_DNA"/>
</dbReference>
<evidence type="ECO:0000256" key="2">
    <source>
        <dbReference type="SAM" id="MobiDB-lite"/>
    </source>
</evidence>
<feature type="compositionally biased region" description="Polar residues" evidence="2">
    <location>
        <begin position="346"/>
        <end position="355"/>
    </location>
</feature>
<dbReference type="Proteomes" id="UP000596902">
    <property type="component" value="Unassembled WGS sequence"/>
</dbReference>
<dbReference type="RefSeq" id="XP_038791958.1">
    <property type="nucleotide sequence ID" value="XM_038926102.1"/>
</dbReference>
<reference evidence="3" key="1">
    <citation type="submission" date="2020-01" db="EMBL/GenBank/DDBJ databases">
        <authorList>
            <person name="Feng Z.H.Z."/>
        </authorList>
    </citation>
    <scope>NUCLEOTIDE SEQUENCE</scope>
    <source>
        <strain evidence="3">CBS107.38</strain>
    </source>
</reference>
<reference evidence="3" key="2">
    <citation type="submission" date="2020-08" db="EMBL/GenBank/DDBJ databases">
        <title>Draft Genome Sequence of Cumin Blight Pathogen Alternaria burnsii.</title>
        <authorList>
            <person name="Feng Z."/>
        </authorList>
    </citation>
    <scope>NUCLEOTIDE SEQUENCE</scope>
    <source>
        <strain evidence="3">CBS107.38</strain>
    </source>
</reference>
<feature type="non-terminal residue" evidence="3">
    <location>
        <position position="1"/>
    </location>
</feature>
<sequence>IVAAVSAVVSAFHGGSELLKLVKQKRRARKARDQAQQEWQEEQLQASLLAGEQQIDLRWKQDQRELGDYVRVGDDTARERLYHIGFMLQAQIINSLQQAATNGVLPLNLHVLHEASITKRTETLTTFDELKQRIYIARPMVRQLWPLGEDHTGASARTAQAHDYGRIHSLSDNYPTASFLPHMDPGDTGYTLAEYCGSKTTRDTSSGSRLAYTPAQTADPNFSLALDGLRPGDRASILRDIQHIISSYQGLGIENEQRPLEGHAHSGGHPARRDTLTMLNDREFYDEAMKEKDRSIPRQPHGPILNQSSQINNQYHQTQTQTQTQTLHPRWSDASSSAQSNAASLGRNSSNSSQGDHVRPPVPTYDQHDEIYKSSPYTSPYATAEDRYTPSPIAPLAPLRPQTNAPSTSSPKNDVNAPTHMPWPGSQQHRDSSPPLQSMSPVQYNPIQPYSVPIEKDAVNISKSTHPQYYVTPPTERGTSSLRSNSDCQATAYVPPTAASPSSVLGSTAVFHPRHASITPSIASTDSSSSAPIGILPGHRMRNSIRSDTIQGGPAGGERMMNGRPNKDNDYWGFCKGAWAVREDPKKGISVRTQPLGYYNTRQIWGCKSCTFTGDVFTAPHPTKKNKTVEIVDPRVKISMSGIRYRWIFLAKSHVKKKASDPTSNDDNFGCVLCLAQDKVTGVYGGVETLMNHIALTHVADMSEQTRKKVNCILGRVAKCDEEFDINIPIFKETELTG</sequence>
<feature type="compositionally biased region" description="Polar residues" evidence="2">
    <location>
        <begin position="401"/>
        <end position="413"/>
    </location>
</feature>
<accession>A0A8H7BEC5</accession>
<feature type="region of interest" description="Disordered" evidence="2">
    <location>
        <begin position="545"/>
        <end position="564"/>
    </location>
</feature>
<evidence type="ECO:0000256" key="1">
    <source>
        <dbReference type="SAM" id="Coils"/>
    </source>
</evidence>
<dbReference type="AlphaFoldDB" id="A0A8H7BEC5"/>
<proteinExistence type="predicted"/>
<keyword evidence="1" id="KW-0175">Coiled coil</keyword>